<dbReference type="GO" id="GO:0016929">
    <property type="term" value="F:deSUMOylase activity"/>
    <property type="evidence" value="ECO:0007669"/>
    <property type="project" value="TreeGrafter"/>
</dbReference>
<dbReference type="GO" id="GO:0006508">
    <property type="term" value="P:proteolysis"/>
    <property type="evidence" value="ECO:0007669"/>
    <property type="project" value="UniProtKB-KW"/>
</dbReference>
<reference evidence="6" key="1">
    <citation type="submission" date="2019-11" db="EMBL/GenBank/DDBJ databases">
        <authorList>
            <person name="Liu Y."/>
            <person name="Hou J."/>
            <person name="Li T.-Q."/>
            <person name="Guan C.-H."/>
            <person name="Wu X."/>
            <person name="Wu H.-Z."/>
            <person name="Ling F."/>
            <person name="Zhang R."/>
            <person name="Shi X.-G."/>
            <person name="Ren J.-P."/>
            <person name="Chen E.-F."/>
            <person name="Sun J.-M."/>
        </authorList>
    </citation>
    <scope>NUCLEOTIDE SEQUENCE</scope>
    <source>
        <strain evidence="6">Adult_tree_wgs_1</strain>
        <tissue evidence="6">Leaves</tissue>
    </source>
</reference>
<dbReference type="PANTHER" id="PTHR12606:SF136">
    <property type="entry name" value="ULP1 PROTEASE FAMILY PROTEIN"/>
    <property type="match status" value="1"/>
</dbReference>
<sequence>MPWDKIFFPILRDRHWMLLVIDVKKKYFLWLDSMRCEREKKYSEDFAHFLNHEFVFKRLTEQNEWPIKYPENTRIQENGYAINFSFMFDASLRQRKTGILDAVNDCGVYMMAYMISLAVGDKLPQFSQAQAKRMRRTICLELKKWDIIPQCPLVDYNFLYIQERKKNEALNEKLRKESTAIASWDEVFRSLRNFT</sequence>
<proteinExistence type="inferred from homology"/>
<gene>
    <name evidence="6" type="ORF">RHSIM_Rhsim02G0245300</name>
</gene>
<keyword evidence="7" id="KW-1185">Reference proteome</keyword>
<keyword evidence="2" id="KW-0645">Protease</keyword>
<dbReference type="Gene3D" id="3.40.395.10">
    <property type="entry name" value="Adenoviral Proteinase, Chain A"/>
    <property type="match status" value="1"/>
</dbReference>
<organism evidence="6 7">
    <name type="scientific">Rhododendron simsii</name>
    <name type="common">Sims's rhododendron</name>
    <dbReference type="NCBI Taxonomy" id="118357"/>
    <lineage>
        <taxon>Eukaryota</taxon>
        <taxon>Viridiplantae</taxon>
        <taxon>Streptophyta</taxon>
        <taxon>Embryophyta</taxon>
        <taxon>Tracheophyta</taxon>
        <taxon>Spermatophyta</taxon>
        <taxon>Magnoliopsida</taxon>
        <taxon>eudicotyledons</taxon>
        <taxon>Gunneridae</taxon>
        <taxon>Pentapetalae</taxon>
        <taxon>asterids</taxon>
        <taxon>Ericales</taxon>
        <taxon>Ericaceae</taxon>
        <taxon>Ericoideae</taxon>
        <taxon>Rhodoreae</taxon>
        <taxon>Rhododendron</taxon>
    </lineage>
</organism>
<dbReference type="Pfam" id="PF02902">
    <property type="entry name" value="Peptidase_C48"/>
    <property type="match status" value="1"/>
</dbReference>
<comment type="similarity">
    <text evidence="1">Belongs to the peptidase C48 family.</text>
</comment>
<dbReference type="Proteomes" id="UP000626092">
    <property type="component" value="Unassembled WGS sequence"/>
</dbReference>
<dbReference type="AlphaFoldDB" id="A0A834LYP5"/>
<evidence type="ECO:0000313" key="6">
    <source>
        <dbReference type="EMBL" id="KAF7150928.1"/>
    </source>
</evidence>
<evidence type="ECO:0000256" key="2">
    <source>
        <dbReference type="ARBA" id="ARBA00022670"/>
    </source>
</evidence>
<dbReference type="PANTHER" id="PTHR12606">
    <property type="entry name" value="SENTRIN/SUMO-SPECIFIC PROTEASE"/>
    <property type="match status" value="1"/>
</dbReference>
<dbReference type="EMBL" id="WJXA01000002">
    <property type="protein sequence ID" value="KAF7150928.1"/>
    <property type="molecule type" value="Genomic_DNA"/>
</dbReference>
<dbReference type="OrthoDB" id="2288540at2759"/>
<dbReference type="GO" id="GO:0016926">
    <property type="term" value="P:protein desumoylation"/>
    <property type="evidence" value="ECO:0007669"/>
    <property type="project" value="TreeGrafter"/>
</dbReference>
<dbReference type="PROSITE" id="PS50600">
    <property type="entry name" value="ULP_PROTEASE"/>
    <property type="match status" value="1"/>
</dbReference>
<name>A0A834LYP5_RHOSS</name>
<dbReference type="SUPFAM" id="SSF54001">
    <property type="entry name" value="Cysteine proteinases"/>
    <property type="match status" value="1"/>
</dbReference>
<evidence type="ECO:0000259" key="5">
    <source>
        <dbReference type="PROSITE" id="PS50600"/>
    </source>
</evidence>
<accession>A0A834LYP5</accession>
<dbReference type="InterPro" id="IPR038765">
    <property type="entry name" value="Papain-like_cys_pep_sf"/>
</dbReference>
<comment type="caution">
    <text evidence="6">The sequence shown here is derived from an EMBL/GenBank/DDBJ whole genome shotgun (WGS) entry which is preliminary data.</text>
</comment>
<evidence type="ECO:0000256" key="3">
    <source>
        <dbReference type="ARBA" id="ARBA00022801"/>
    </source>
</evidence>
<keyword evidence="4" id="KW-0788">Thiol protease</keyword>
<evidence type="ECO:0000313" key="7">
    <source>
        <dbReference type="Proteomes" id="UP000626092"/>
    </source>
</evidence>
<feature type="domain" description="Ubiquitin-like protease family profile" evidence="5">
    <location>
        <begin position="1"/>
        <end position="117"/>
    </location>
</feature>
<evidence type="ECO:0000256" key="1">
    <source>
        <dbReference type="ARBA" id="ARBA00005234"/>
    </source>
</evidence>
<evidence type="ECO:0000256" key="4">
    <source>
        <dbReference type="ARBA" id="ARBA00022807"/>
    </source>
</evidence>
<dbReference type="GO" id="GO:0005634">
    <property type="term" value="C:nucleus"/>
    <property type="evidence" value="ECO:0007669"/>
    <property type="project" value="TreeGrafter"/>
</dbReference>
<protein>
    <recommendedName>
        <fullName evidence="5">Ubiquitin-like protease family profile domain-containing protein</fullName>
    </recommendedName>
</protein>
<dbReference type="InterPro" id="IPR003653">
    <property type="entry name" value="Peptidase_C48_C"/>
</dbReference>
<keyword evidence="3" id="KW-0378">Hydrolase</keyword>